<sequence>MFSFNVAIANPVTVTVVFENLTEQTTVNGIFYITETNQQFDITTLASFTIDLPKKGKYEFRFHSEEVTAFTYYPARITKKTTS</sequence>
<organism evidence="1 2">
    <name type="scientific">Gelidibacter salicanalis</name>
    <dbReference type="NCBI Taxonomy" id="291193"/>
    <lineage>
        <taxon>Bacteria</taxon>
        <taxon>Pseudomonadati</taxon>
        <taxon>Bacteroidota</taxon>
        <taxon>Flavobacteriia</taxon>
        <taxon>Flavobacteriales</taxon>
        <taxon>Flavobacteriaceae</taxon>
        <taxon>Gelidibacter</taxon>
    </lineage>
</organism>
<name>A0A934KV95_9FLAO</name>
<dbReference type="AlphaFoldDB" id="A0A934KV95"/>
<proteinExistence type="predicted"/>
<keyword evidence="2" id="KW-1185">Reference proteome</keyword>
<reference evidence="1 2" key="1">
    <citation type="submission" date="2020-09" db="EMBL/GenBank/DDBJ databases">
        <title>Draft genome of Gelidibacter salicanalis PAMC21136.</title>
        <authorList>
            <person name="Park H."/>
        </authorList>
    </citation>
    <scope>NUCLEOTIDE SEQUENCE [LARGE SCALE GENOMIC DNA]</scope>
    <source>
        <strain evidence="1 2">PAMC21136</strain>
    </source>
</reference>
<comment type="caution">
    <text evidence="1">The sequence shown here is derived from an EMBL/GenBank/DDBJ whole genome shotgun (WGS) entry which is preliminary data.</text>
</comment>
<evidence type="ECO:0000313" key="2">
    <source>
        <dbReference type="Proteomes" id="UP000662373"/>
    </source>
</evidence>
<gene>
    <name evidence="1" type="ORF">JEM65_09515</name>
</gene>
<dbReference type="EMBL" id="JAEHJZ010000021">
    <property type="protein sequence ID" value="MBJ7880883.1"/>
    <property type="molecule type" value="Genomic_DNA"/>
</dbReference>
<dbReference type="Proteomes" id="UP000662373">
    <property type="component" value="Unassembled WGS sequence"/>
</dbReference>
<dbReference type="RefSeq" id="WP_199598902.1">
    <property type="nucleotide sequence ID" value="NZ_JAEHJZ010000021.1"/>
</dbReference>
<evidence type="ECO:0000313" key="1">
    <source>
        <dbReference type="EMBL" id="MBJ7880883.1"/>
    </source>
</evidence>
<protein>
    <submittedName>
        <fullName evidence="1">Uncharacterized protein</fullName>
    </submittedName>
</protein>
<accession>A0A934KV95</accession>